<dbReference type="Pfam" id="PF22974">
    <property type="entry name" value="DUF7029"/>
    <property type="match status" value="1"/>
</dbReference>
<keyword evidence="4" id="KW-1185">Reference proteome</keyword>
<name>A0A2P8A5W3_9PEZI</name>
<dbReference type="Proteomes" id="UP000243723">
    <property type="component" value="Unassembled WGS sequence"/>
</dbReference>
<sequence length="814" mass="88614">MRLYKSNKGNLVELQPDQAAPKRYLRPAVHWNITTSGHEYVRASRKQTLYYAEGDAHPDVEHHFGATTNNYTVPAMNVDYADSVNIDDAKDTITVDFSDDIAYDQAYGSWNGQPKLLLLTYADICDAHKEHDYCYVLVTNIAFDNVTTKATGHAETVNVRDYLYFTSFEWGVYTPVGKAPSGSLERRGTGTANATTAYNARDPNNGLPVATLGANFDNRLDACRGYEKLSASPFGAYVKSVGGDQEAHGKLTVDTSKDLHGTLEFLHLKKAKAIAEAAVATKNAKNGKSRRSVGLTKRGWTSWIPVKIPGIKSPISKDFQKHIPYSLPGNRGSDDSPWGKAKLLKKWTGQKTSTGTKGLRSGSVSADGSISVYCVDCGAADSVDIYGKGSWSVDSGLSEGYVQSTVNVNIGLSIGLDIQAQLQAQANQNIATYGIPGLSFGVITIGPFFSLGSEFLLYANAEGRLLAGGRFLISNAKSTLDFVNPDRSTSSGWTPQFEPVFEAFGQVTVGAELALPLSLAIGIDIAKGRYVKSVAVVERPALEAKAEFAASADTNGARIVKTDGCAGIATQVIFKNDLFADIYHKQLFRGYNTTSESGTEYTELVDATSKFFFATCPDGNIYMRPLAEEKTISKLTCSRIFESSHNSLVGDGTSRLFHYYTDSMSALGVSRLRVHRDDSIPEGSEFVNFYAYSNNTGRLVPDADINHDTKKKKAYYLAQDRNKQTFYPALCSYEDAGTNPAKVFLVKDPVKGLSTLMSQAVQHSVTGGRVNGCYLLPFMQPLAEKEAAWNNQWNVDQGNEGATEGAKLDAMRDF</sequence>
<dbReference type="InterPro" id="IPR055647">
    <property type="entry name" value="DUF7223"/>
</dbReference>
<dbReference type="InterPro" id="IPR054293">
    <property type="entry name" value="DUF7029"/>
</dbReference>
<gene>
    <name evidence="3" type="ORF">B9Z65_4726</name>
</gene>
<dbReference type="Pfam" id="PF23865">
    <property type="entry name" value="DUF7223"/>
    <property type="match status" value="1"/>
</dbReference>
<evidence type="ECO:0000259" key="2">
    <source>
        <dbReference type="Pfam" id="PF23865"/>
    </source>
</evidence>
<dbReference type="AlphaFoldDB" id="A0A2P8A5W3"/>
<dbReference type="STRING" id="40998.A0A2P8A5W3"/>
<evidence type="ECO:0000313" key="4">
    <source>
        <dbReference type="Proteomes" id="UP000243723"/>
    </source>
</evidence>
<dbReference type="EMBL" id="NHZQ01000066">
    <property type="protein sequence ID" value="PSK55848.1"/>
    <property type="molecule type" value="Genomic_DNA"/>
</dbReference>
<feature type="domain" description="DUF7223" evidence="2">
    <location>
        <begin position="369"/>
        <end position="558"/>
    </location>
</feature>
<accession>A0A2P8A5W3</accession>
<protein>
    <submittedName>
        <fullName evidence="3">Uncharacterized protein</fullName>
    </submittedName>
</protein>
<comment type="caution">
    <text evidence="3">The sequence shown here is derived from an EMBL/GenBank/DDBJ whole genome shotgun (WGS) entry which is preliminary data.</text>
</comment>
<evidence type="ECO:0000259" key="1">
    <source>
        <dbReference type="Pfam" id="PF22974"/>
    </source>
</evidence>
<dbReference type="OrthoDB" id="160645at2759"/>
<feature type="domain" description="DUF7029" evidence="1">
    <location>
        <begin position="73"/>
        <end position="161"/>
    </location>
</feature>
<organism evidence="3 4">
    <name type="scientific">Elsinoe australis</name>
    <dbReference type="NCBI Taxonomy" id="40998"/>
    <lineage>
        <taxon>Eukaryota</taxon>
        <taxon>Fungi</taxon>
        <taxon>Dikarya</taxon>
        <taxon>Ascomycota</taxon>
        <taxon>Pezizomycotina</taxon>
        <taxon>Dothideomycetes</taxon>
        <taxon>Dothideomycetidae</taxon>
        <taxon>Myriangiales</taxon>
        <taxon>Elsinoaceae</taxon>
        <taxon>Elsinoe</taxon>
    </lineage>
</organism>
<evidence type="ECO:0000313" key="3">
    <source>
        <dbReference type="EMBL" id="PSK55848.1"/>
    </source>
</evidence>
<reference evidence="3 4" key="1">
    <citation type="submission" date="2017-05" db="EMBL/GenBank/DDBJ databases">
        <title>Draft genome sequence of Elsinoe australis.</title>
        <authorList>
            <person name="Cheng Q."/>
        </authorList>
    </citation>
    <scope>NUCLEOTIDE SEQUENCE [LARGE SCALE GENOMIC DNA]</scope>
    <source>
        <strain evidence="3 4">NL1</strain>
    </source>
</reference>
<proteinExistence type="predicted"/>